<sequence length="98" mass="10256">MALLGDSFLPMAKEAVSASTDMGNVSHVVPSFHCSYGIHSANASNHTAGFTVAAGTPDAIDRAIRVGRGLAMLGIRVLLDNDLRRSVSAAFKRARSIS</sequence>
<comment type="caution">
    <text evidence="1">The sequence shown here is derived from an EMBL/GenBank/DDBJ whole genome shotgun (WGS) entry which is preliminary data.</text>
</comment>
<dbReference type="PANTHER" id="PTHR30575:SF4">
    <property type="entry name" value="PEPTIDASE M20 DOMAIN-CONTAINING PROTEIN 2"/>
    <property type="match status" value="1"/>
</dbReference>
<organism evidence="1 2">
    <name type="scientific">Fusarium oxysporum f. sp. rapae</name>
    <dbReference type="NCBI Taxonomy" id="485398"/>
    <lineage>
        <taxon>Eukaryota</taxon>
        <taxon>Fungi</taxon>
        <taxon>Dikarya</taxon>
        <taxon>Ascomycota</taxon>
        <taxon>Pezizomycotina</taxon>
        <taxon>Sordariomycetes</taxon>
        <taxon>Hypocreomycetidae</taxon>
        <taxon>Hypocreales</taxon>
        <taxon>Nectriaceae</taxon>
        <taxon>Fusarium</taxon>
        <taxon>Fusarium oxysporum species complex</taxon>
    </lineage>
</organism>
<reference evidence="1" key="1">
    <citation type="submission" date="2021-04" db="EMBL/GenBank/DDBJ databases">
        <title>First draft genome resource for Brassicaceae pathogens Fusarium oxysporum f. sp. raphani and Fusarium oxysporum f. sp. rapae.</title>
        <authorList>
            <person name="Asai S."/>
        </authorList>
    </citation>
    <scope>NUCLEOTIDE SEQUENCE</scope>
    <source>
        <strain evidence="1">Tf1208</strain>
    </source>
</reference>
<dbReference type="EMBL" id="JAELUQ010000003">
    <property type="protein sequence ID" value="KAG7416900.1"/>
    <property type="molecule type" value="Genomic_DNA"/>
</dbReference>
<protein>
    <submittedName>
        <fullName evidence="1">Peptidase M20 domain-containing protein 2</fullName>
    </submittedName>
</protein>
<dbReference type="Proteomes" id="UP000694050">
    <property type="component" value="Unassembled WGS sequence"/>
</dbReference>
<name>A0A8J5TUU9_FUSOX</name>
<dbReference type="GO" id="GO:0016805">
    <property type="term" value="F:dipeptidase activity"/>
    <property type="evidence" value="ECO:0007669"/>
    <property type="project" value="TreeGrafter"/>
</dbReference>
<accession>A0A8J5TUU9</accession>
<dbReference type="AlphaFoldDB" id="A0A8J5TUU9"/>
<proteinExistence type="predicted"/>
<gene>
    <name evidence="1" type="primary">pm20d2</name>
    <name evidence="1" type="ORF">Forpe1208_v003659</name>
</gene>
<dbReference type="InterPro" id="IPR052030">
    <property type="entry name" value="Peptidase_M20/M20A_hydrolases"/>
</dbReference>
<evidence type="ECO:0000313" key="2">
    <source>
        <dbReference type="Proteomes" id="UP000694050"/>
    </source>
</evidence>
<dbReference type="PANTHER" id="PTHR30575">
    <property type="entry name" value="PEPTIDASE M20"/>
    <property type="match status" value="1"/>
</dbReference>
<evidence type="ECO:0000313" key="1">
    <source>
        <dbReference type="EMBL" id="KAG7416900.1"/>
    </source>
</evidence>